<dbReference type="GO" id="GO:0015271">
    <property type="term" value="F:outward rectifier potassium channel activity"/>
    <property type="evidence" value="ECO:0007669"/>
    <property type="project" value="TreeGrafter"/>
</dbReference>
<dbReference type="PANTHER" id="PTHR11003:SF335">
    <property type="entry name" value="POTASSIUM CHANNEL DOMAIN-CONTAINING PROTEIN"/>
    <property type="match status" value="1"/>
</dbReference>
<dbReference type="PANTHER" id="PTHR11003">
    <property type="entry name" value="POTASSIUM CHANNEL, SUBFAMILY K"/>
    <property type="match status" value="1"/>
</dbReference>
<name>A0A9X3LC72_9BACI</name>
<evidence type="ECO:0000256" key="4">
    <source>
        <dbReference type="ARBA" id="ARBA00022989"/>
    </source>
</evidence>
<feature type="transmembrane region" description="Helical" evidence="8">
    <location>
        <begin position="49"/>
        <end position="67"/>
    </location>
</feature>
<keyword evidence="5" id="KW-0406">Ion transport</keyword>
<dbReference type="Proteomes" id="UP001152172">
    <property type="component" value="Unassembled WGS sequence"/>
</dbReference>
<proteinExistence type="predicted"/>
<evidence type="ECO:0000256" key="5">
    <source>
        <dbReference type="ARBA" id="ARBA00023065"/>
    </source>
</evidence>
<evidence type="ECO:0000256" key="3">
    <source>
        <dbReference type="ARBA" id="ARBA00022692"/>
    </source>
</evidence>
<gene>
    <name evidence="10" type="ORF">M9R61_14785</name>
</gene>
<dbReference type="Gene3D" id="1.10.287.70">
    <property type="match status" value="1"/>
</dbReference>
<dbReference type="GO" id="GO:0022841">
    <property type="term" value="F:potassium ion leak channel activity"/>
    <property type="evidence" value="ECO:0007669"/>
    <property type="project" value="TreeGrafter"/>
</dbReference>
<organism evidence="10 11">
    <name type="scientific">Psychrobacillus psychrodurans</name>
    <dbReference type="NCBI Taxonomy" id="126157"/>
    <lineage>
        <taxon>Bacteria</taxon>
        <taxon>Bacillati</taxon>
        <taxon>Bacillota</taxon>
        <taxon>Bacilli</taxon>
        <taxon>Bacillales</taxon>
        <taxon>Bacillaceae</taxon>
        <taxon>Psychrobacillus</taxon>
    </lineage>
</organism>
<comment type="subcellular location">
    <subcellularLocation>
        <location evidence="1">Membrane</location>
        <topology evidence="1">Multi-pass membrane protein</topology>
    </subcellularLocation>
</comment>
<dbReference type="Pfam" id="PF07885">
    <property type="entry name" value="Ion_trans_2"/>
    <property type="match status" value="1"/>
</dbReference>
<comment type="caution">
    <text evidence="10">The sequence shown here is derived from an EMBL/GenBank/DDBJ whole genome shotgun (WGS) entry which is preliminary data.</text>
</comment>
<evidence type="ECO:0000256" key="1">
    <source>
        <dbReference type="ARBA" id="ARBA00004141"/>
    </source>
</evidence>
<dbReference type="InterPro" id="IPR013099">
    <property type="entry name" value="K_chnl_dom"/>
</dbReference>
<dbReference type="EMBL" id="JAMKBI010000011">
    <property type="protein sequence ID" value="MCZ8534574.1"/>
    <property type="molecule type" value="Genomic_DNA"/>
</dbReference>
<sequence>MLSFILTVKRFLEALVKAFKNPMFLSLFTTLFLIILSGTLFYTKKEGWGVIDAIYFCVVSLIPTGVNTNLSPVTSLGKIFTMLYLVVGTGVMFITLLTLGKTMINTKALEERKTEGQKKLNEYREKK</sequence>
<feature type="transmembrane region" description="Helical" evidence="8">
    <location>
        <begin position="23"/>
        <end position="42"/>
    </location>
</feature>
<reference evidence="10" key="1">
    <citation type="submission" date="2022-05" db="EMBL/GenBank/DDBJ databases">
        <authorList>
            <person name="Colautti A."/>
            <person name="Iacumin L."/>
        </authorList>
    </citation>
    <scope>NUCLEOTIDE SEQUENCE</scope>
    <source>
        <strain evidence="10">DSM 30747</strain>
    </source>
</reference>
<dbReference type="SUPFAM" id="SSF81324">
    <property type="entry name" value="Voltage-gated potassium channels"/>
    <property type="match status" value="1"/>
</dbReference>
<keyword evidence="2" id="KW-0813">Transport</keyword>
<evidence type="ECO:0000256" key="2">
    <source>
        <dbReference type="ARBA" id="ARBA00022448"/>
    </source>
</evidence>
<evidence type="ECO:0000313" key="10">
    <source>
        <dbReference type="EMBL" id="MCZ8534574.1"/>
    </source>
</evidence>
<keyword evidence="6 8" id="KW-0472">Membrane</keyword>
<keyword evidence="4 8" id="KW-1133">Transmembrane helix</keyword>
<keyword evidence="11" id="KW-1185">Reference proteome</keyword>
<evidence type="ECO:0000256" key="6">
    <source>
        <dbReference type="ARBA" id="ARBA00023136"/>
    </source>
</evidence>
<keyword evidence="3 8" id="KW-0812">Transmembrane</keyword>
<evidence type="ECO:0000259" key="9">
    <source>
        <dbReference type="Pfam" id="PF07885"/>
    </source>
</evidence>
<dbReference type="AlphaFoldDB" id="A0A9X3LC72"/>
<dbReference type="GO" id="GO:0030322">
    <property type="term" value="P:stabilization of membrane potential"/>
    <property type="evidence" value="ECO:0007669"/>
    <property type="project" value="TreeGrafter"/>
</dbReference>
<dbReference type="RefSeq" id="WP_269922711.1">
    <property type="nucleotide sequence ID" value="NZ_JAMKBI010000011.1"/>
</dbReference>
<accession>A0A9X3LC72</accession>
<evidence type="ECO:0000313" key="11">
    <source>
        <dbReference type="Proteomes" id="UP001152172"/>
    </source>
</evidence>
<evidence type="ECO:0000256" key="7">
    <source>
        <dbReference type="ARBA" id="ARBA00023303"/>
    </source>
</evidence>
<keyword evidence="7 10" id="KW-0407">Ion channel</keyword>
<evidence type="ECO:0000256" key="8">
    <source>
        <dbReference type="SAM" id="Phobius"/>
    </source>
</evidence>
<feature type="transmembrane region" description="Helical" evidence="8">
    <location>
        <begin position="79"/>
        <end position="99"/>
    </location>
</feature>
<dbReference type="GO" id="GO:0005886">
    <property type="term" value="C:plasma membrane"/>
    <property type="evidence" value="ECO:0007669"/>
    <property type="project" value="TreeGrafter"/>
</dbReference>
<dbReference type="InterPro" id="IPR003280">
    <property type="entry name" value="2pore_dom_K_chnl"/>
</dbReference>
<protein>
    <submittedName>
        <fullName evidence="10">Potassium channel family protein</fullName>
    </submittedName>
</protein>
<feature type="domain" description="Potassium channel" evidence="9">
    <location>
        <begin position="30"/>
        <end position="104"/>
    </location>
</feature>